<accession>A0A6I9NKB4</accession>
<feature type="compositionally biased region" description="Pro residues" evidence="1">
    <location>
        <begin position="79"/>
        <end position="90"/>
    </location>
</feature>
<protein>
    <submittedName>
        <fullName evidence="3">Uncharacterized protein</fullName>
    </submittedName>
</protein>
<gene>
    <name evidence="3" type="primary">LOC104952851</name>
</gene>
<reference evidence="3" key="1">
    <citation type="submission" date="2025-08" db="UniProtKB">
        <authorList>
            <consortium name="RefSeq"/>
        </authorList>
    </citation>
    <scope>IDENTIFICATION</scope>
    <source>
        <tissue evidence="3">Muscle</tissue>
    </source>
</reference>
<evidence type="ECO:0000313" key="3">
    <source>
        <dbReference type="RefSeq" id="XP_010778064.1"/>
    </source>
</evidence>
<evidence type="ECO:0000313" key="2">
    <source>
        <dbReference type="Proteomes" id="UP000504611"/>
    </source>
</evidence>
<sequence>MVFKAVSVNYERPPLFTGSCSLGPAGSLSPPRSVTQRLCRGIGRRAGRGGRLSSSLCRRGPACPGPNPLLLSSGSFLSPPTPHTPEPVPPGRWRVFPEDSALLQPSALRGGALPPSPLSDSESRDSRCLLPPPLLLWSSFLTSALMKSSTWTHWSLLTPPRLKHTQKLLRSQRLLPHIDSSTLNCCAIHTHTDSRRSSEAWPSYGR</sequence>
<dbReference type="GeneID" id="104952851"/>
<dbReference type="KEGG" id="ncc:104952851"/>
<proteinExistence type="predicted"/>
<dbReference type="Proteomes" id="UP000504611">
    <property type="component" value="Unplaced"/>
</dbReference>
<keyword evidence="2" id="KW-1185">Reference proteome</keyword>
<feature type="region of interest" description="Disordered" evidence="1">
    <location>
        <begin position="73"/>
        <end position="95"/>
    </location>
</feature>
<dbReference type="AlphaFoldDB" id="A0A6I9NKB4"/>
<evidence type="ECO:0000256" key="1">
    <source>
        <dbReference type="SAM" id="MobiDB-lite"/>
    </source>
</evidence>
<name>A0A6I9NKB4_9TELE</name>
<dbReference type="RefSeq" id="XP_010778064.1">
    <property type="nucleotide sequence ID" value="XM_010779762.1"/>
</dbReference>
<organism evidence="2 3">
    <name type="scientific">Notothenia coriiceps</name>
    <name type="common">black rockcod</name>
    <dbReference type="NCBI Taxonomy" id="8208"/>
    <lineage>
        <taxon>Eukaryota</taxon>
        <taxon>Metazoa</taxon>
        <taxon>Chordata</taxon>
        <taxon>Craniata</taxon>
        <taxon>Vertebrata</taxon>
        <taxon>Euteleostomi</taxon>
        <taxon>Actinopterygii</taxon>
        <taxon>Neopterygii</taxon>
        <taxon>Teleostei</taxon>
        <taxon>Neoteleostei</taxon>
        <taxon>Acanthomorphata</taxon>
        <taxon>Eupercaria</taxon>
        <taxon>Perciformes</taxon>
        <taxon>Notothenioidei</taxon>
        <taxon>Nototheniidae</taxon>
        <taxon>Notothenia</taxon>
    </lineage>
</organism>
<feature type="region of interest" description="Disordered" evidence="1">
    <location>
        <begin position="106"/>
        <end position="125"/>
    </location>
</feature>